<evidence type="ECO:0000313" key="2">
    <source>
        <dbReference type="EMBL" id="TQR85384.1"/>
    </source>
</evidence>
<dbReference type="EMBL" id="VIFX01000021">
    <property type="protein sequence ID" value="TQR85384.1"/>
    <property type="molecule type" value="Genomic_DNA"/>
</dbReference>
<name>A0A544VZI1_9MYCO</name>
<sequence length="99" mass="10679">MSRLVEAQAALERARRQPEKQSRWRRKRAATELEAAAYAVQVAAEAAHDAGATWTEIGDVLGINRATPAPRAPHLGRLVMVHPDGDGDEAEAEAEAQAN</sequence>
<feature type="compositionally biased region" description="Low complexity" evidence="1">
    <location>
        <begin position="1"/>
        <end position="11"/>
    </location>
</feature>
<dbReference type="RefSeq" id="WP_142553255.1">
    <property type="nucleotide sequence ID" value="NZ_VIFX01000021.1"/>
</dbReference>
<gene>
    <name evidence="2" type="ORF">D8S82_17300</name>
</gene>
<proteinExistence type="predicted"/>
<evidence type="ECO:0000313" key="3">
    <source>
        <dbReference type="Proteomes" id="UP000315759"/>
    </source>
</evidence>
<organism evidence="2 3">
    <name type="scientific">Mycolicibacterium hodleri</name>
    <dbReference type="NCBI Taxonomy" id="49897"/>
    <lineage>
        <taxon>Bacteria</taxon>
        <taxon>Bacillati</taxon>
        <taxon>Actinomycetota</taxon>
        <taxon>Actinomycetes</taxon>
        <taxon>Mycobacteriales</taxon>
        <taxon>Mycobacteriaceae</taxon>
        <taxon>Mycolicibacterium</taxon>
    </lineage>
</organism>
<dbReference type="AlphaFoldDB" id="A0A544VZI1"/>
<dbReference type="Proteomes" id="UP000315759">
    <property type="component" value="Unassembled WGS sequence"/>
</dbReference>
<protein>
    <submittedName>
        <fullName evidence="2">Uncharacterized protein</fullName>
    </submittedName>
</protein>
<accession>A0A544VZI1</accession>
<feature type="compositionally biased region" description="Basic and acidic residues" evidence="1">
    <location>
        <begin position="12"/>
        <end position="22"/>
    </location>
</feature>
<evidence type="ECO:0000256" key="1">
    <source>
        <dbReference type="SAM" id="MobiDB-lite"/>
    </source>
</evidence>
<reference evidence="2 3" key="1">
    <citation type="submission" date="2018-10" db="EMBL/GenBank/DDBJ databases">
        <title>Draft genome of Mycobacterium hodleri strain B.</title>
        <authorList>
            <person name="Amande T.J."/>
            <person name="Mcgenity T.J."/>
        </authorList>
    </citation>
    <scope>NUCLEOTIDE SEQUENCE [LARGE SCALE GENOMIC DNA]</scope>
    <source>
        <strain evidence="2 3">B</strain>
    </source>
</reference>
<keyword evidence="3" id="KW-1185">Reference proteome</keyword>
<feature type="region of interest" description="Disordered" evidence="1">
    <location>
        <begin position="1"/>
        <end position="25"/>
    </location>
</feature>
<comment type="caution">
    <text evidence="2">The sequence shown here is derived from an EMBL/GenBank/DDBJ whole genome shotgun (WGS) entry which is preliminary data.</text>
</comment>